<keyword evidence="6" id="KW-0698">rRNA processing</keyword>
<dbReference type="AlphaFoldDB" id="A0A150GYY9"/>
<dbReference type="EMBL" id="LSYV01000005">
    <property type="protein sequence ID" value="KXZ54550.1"/>
    <property type="molecule type" value="Genomic_DNA"/>
</dbReference>
<dbReference type="InterPro" id="IPR020596">
    <property type="entry name" value="rRNA_Ade_Mease_Trfase_CS"/>
</dbReference>
<sequence length="498" mass="52161">MLSTSTLLCSHRAPCPSTAQRPPAPRLAPALPAGRRGAPSGGSRSRSRQAPGPKPPTPHPDPSQPPSADENAEPPEVPSVGWMWQPSSDRSGGAASRPMPSAMATVVNLYENRIKAKKSLGQNFLTDDSILRDIVAAAGVGPGDLVLEVGPGTGNLTKHLLATGARVTAVEKDDTLYGRLTEEYKEVPELRLVHGDALKVGLEDVLRGMLTQERQAPEAAAEAETAEAPTAASGGDSDSGSSSLPSTSAKAEPPAAVAGVGRRARGGAAAGRSVASSSSPGGGGRGKIKVVANLPYNITRDVLTQLLPLGELIAELHVMIQHEAAERLTEKTPGGPEWRAANIRTLFYSKPRYRFRISRHKYDPVPGVDGALVTFALLPPGSRPRVPSERSFHSLVAKAFSERRKKMRNSVQPLYSPEQVERALLGCGLSADARAQDLTLQQWVALAWALQAQAAEQAAELLGRAGGEAAEAEEAEEEAAGEAQAGAGQVAEAAVGER</sequence>
<dbReference type="PANTHER" id="PTHR11727">
    <property type="entry name" value="DIMETHYLADENOSINE TRANSFERASE"/>
    <property type="match status" value="1"/>
</dbReference>
<dbReference type="OrthoDB" id="74991at2759"/>
<dbReference type="PROSITE" id="PS51689">
    <property type="entry name" value="SAM_RNA_A_N6_MT"/>
    <property type="match status" value="1"/>
</dbReference>
<dbReference type="GO" id="GO:0000179">
    <property type="term" value="F:rRNA (adenine-N6,N6-)-dimethyltransferase activity"/>
    <property type="evidence" value="ECO:0007669"/>
    <property type="project" value="UniProtKB-UniRule"/>
</dbReference>
<evidence type="ECO:0000313" key="9">
    <source>
        <dbReference type="EMBL" id="KXZ54550.1"/>
    </source>
</evidence>
<evidence type="ECO:0000256" key="5">
    <source>
        <dbReference type="PROSITE-ProRule" id="PRU01026"/>
    </source>
</evidence>
<comment type="similarity">
    <text evidence="5 6">Belongs to the class I-like SAM-binding methyltransferase superfamily. rRNA adenine N(6)-methyltransferase family.</text>
</comment>
<keyword evidence="3 5" id="KW-0949">S-adenosyl-L-methionine</keyword>
<dbReference type="InterPro" id="IPR020598">
    <property type="entry name" value="rRNA_Ade_methylase_Trfase_N"/>
</dbReference>
<dbReference type="STRING" id="33097.A0A150GYY9"/>
<evidence type="ECO:0000256" key="3">
    <source>
        <dbReference type="ARBA" id="ARBA00022691"/>
    </source>
</evidence>
<evidence type="ECO:0000259" key="8">
    <source>
        <dbReference type="SMART" id="SM00650"/>
    </source>
</evidence>
<dbReference type="CDD" id="cd02440">
    <property type="entry name" value="AdoMet_MTases"/>
    <property type="match status" value="1"/>
</dbReference>
<evidence type="ECO:0000256" key="2">
    <source>
        <dbReference type="ARBA" id="ARBA00022679"/>
    </source>
</evidence>
<feature type="binding site" evidence="5">
    <location>
        <position position="150"/>
    </location>
    <ligand>
        <name>S-adenosyl-L-methionine</name>
        <dbReference type="ChEBI" id="CHEBI:59789"/>
    </ligand>
</feature>
<name>A0A150GYY9_GONPE</name>
<feature type="binding site" evidence="5">
    <location>
        <position position="125"/>
    </location>
    <ligand>
        <name>S-adenosyl-L-methionine</name>
        <dbReference type="ChEBI" id="CHEBI:59789"/>
    </ligand>
</feature>
<dbReference type="Pfam" id="PF00398">
    <property type="entry name" value="RrnaAD"/>
    <property type="match status" value="2"/>
</dbReference>
<evidence type="ECO:0000256" key="7">
    <source>
        <dbReference type="SAM" id="MobiDB-lite"/>
    </source>
</evidence>
<keyword evidence="2 5" id="KW-0808">Transferase</keyword>
<dbReference type="InterPro" id="IPR023165">
    <property type="entry name" value="rRNA_Ade_diMease-like_C"/>
</dbReference>
<dbReference type="GO" id="GO:0003723">
    <property type="term" value="F:RNA binding"/>
    <property type="evidence" value="ECO:0007669"/>
    <property type="project" value="UniProtKB-UniRule"/>
</dbReference>
<feature type="binding site" evidence="5">
    <location>
        <position position="171"/>
    </location>
    <ligand>
        <name>S-adenosyl-L-methionine</name>
        <dbReference type="ChEBI" id="CHEBI:59789"/>
    </ligand>
</feature>
<feature type="region of interest" description="Disordered" evidence="7">
    <location>
        <begin position="1"/>
        <end position="99"/>
    </location>
</feature>
<protein>
    <recommendedName>
        <fullName evidence="6">rRNA adenine N(6)-methyltransferase</fullName>
        <ecNumber evidence="6">2.1.1.-</ecNumber>
    </recommendedName>
</protein>
<evidence type="ECO:0000256" key="6">
    <source>
        <dbReference type="RuleBase" id="RU362106"/>
    </source>
</evidence>
<feature type="compositionally biased region" description="Acidic residues" evidence="7">
    <location>
        <begin position="470"/>
        <end position="480"/>
    </location>
</feature>
<gene>
    <name evidence="9" type="ORF">GPECTOR_4g615</name>
</gene>
<dbReference type="PROSITE" id="PS01131">
    <property type="entry name" value="RRNA_A_DIMETH"/>
    <property type="match status" value="1"/>
</dbReference>
<feature type="binding site" evidence="5">
    <location>
        <position position="123"/>
    </location>
    <ligand>
        <name>S-adenosyl-L-methionine</name>
        <dbReference type="ChEBI" id="CHEBI:59789"/>
    </ligand>
</feature>
<feature type="domain" description="Ribosomal RNA adenine methylase transferase N-terminal" evidence="8">
    <location>
        <begin position="130"/>
        <end position="379"/>
    </location>
</feature>
<dbReference type="Gene3D" id="3.40.50.150">
    <property type="entry name" value="Vaccinia Virus protein VP39"/>
    <property type="match status" value="1"/>
</dbReference>
<feature type="compositionally biased region" description="Pro residues" evidence="7">
    <location>
        <begin position="52"/>
        <end position="65"/>
    </location>
</feature>
<dbReference type="SUPFAM" id="SSF53335">
    <property type="entry name" value="S-adenosyl-L-methionine-dependent methyltransferases"/>
    <property type="match status" value="1"/>
</dbReference>
<feature type="region of interest" description="Disordered" evidence="7">
    <location>
        <begin position="213"/>
        <end position="263"/>
    </location>
</feature>
<reference evidence="10" key="1">
    <citation type="journal article" date="2016" name="Nat. Commun.">
        <title>The Gonium pectorale genome demonstrates co-option of cell cycle regulation during the evolution of multicellularity.</title>
        <authorList>
            <person name="Hanschen E.R."/>
            <person name="Marriage T.N."/>
            <person name="Ferris P.J."/>
            <person name="Hamaji T."/>
            <person name="Toyoda A."/>
            <person name="Fujiyama A."/>
            <person name="Neme R."/>
            <person name="Noguchi H."/>
            <person name="Minakuchi Y."/>
            <person name="Suzuki M."/>
            <person name="Kawai-Toyooka H."/>
            <person name="Smith D.R."/>
            <person name="Sparks H."/>
            <person name="Anderson J."/>
            <person name="Bakaric R."/>
            <person name="Luria V."/>
            <person name="Karger A."/>
            <person name="Kirschner M.W."/>
            <person name="Durand P.M."/>
            <person name="Michod R.E."/>
            <person name="Nozaki H."/>
            <person name="Olson B.J."/>
        </authorList>
    </citation>
    <scope>NUCLEOTIDE SEQUENCE [LARGE SCALE GENOMIC DNA]</scope>
    <source>
        <strain evidence="10">NIES-2863</strain>
    </source>
</reference>
<dbReference type="InterPro" id="IPR029063">
    <property type="entry name" value="SAM-dependent_MTases_sf"/>
</dbReference>
<dbReference type="Proteomes" id="UP000075714">
    <property type="component" value="Unassembled WGS sequence"/>
</dbReference>
<feature type="compositionally biased region" description="Low complexity" evidence="7">
    <location>
        <begin position="27"/>
        <end position="51"/>
    </location>
</feature>
<evidence type="ECO:0000256" key="4">
    <source>
        <dbReference type="ARBA" id="ARBA00022884"/>
    </source>
</evidence>
<keyword evidence="4 5" id="KW-0694">RNA-binding</keyword>
<evidence type="ECO:0000256" key="1">
    <source>
        <dbReference type="ARBA" id="ARBA00022603"/>
    </source>
</evidence>
<feature type="binding site" evidence="5">
    <location>
        <position position="196"/>
    </location>
    <ligand>
        <name>S-adenosyl-L-methionine</name>
        <dbReference type="ChEBI" id="CHEBI:59789"/>
    </ligand>
</feature>
<organism evidence="9 10">
    <name type="scientific">Gonium pectorale</name>
    <name type="common">Green alga</name>
    <dbReference type="NCBI Taxonomy" id="33097"/>
    <lineage>
        <taxon>Eukaryota</taxon>
        <taxon>Viridiplantae</taxon>
        <taxon>Chlorophyta</taxon>
        <taxon>core chlorophytes</taxon>
        <taxon>Chlorophyceae</taxon>
        <taxon>CS clade</taxon>
        <taxon>Chlamydomonadales</taxon>
        <taxon>Volvocaceae</taxon>
        <taxon>Gonium</taxon>
    </lineage>
</organism>
<feature type="compositionally biased region" description="Low complexity" evidence="7">
    <location>
        <begin position="481"/>
        <end position="498"/>
    </location>
</feature>
<dbReference type="Gene3D" id="1.10.8.100">
    <property type="entry name" value="Ribosomal RNA adenine dimethylase-like, domain 2"/>
    <property type="match status" value="1"/>
</dbReference>
<dbReference type="EC" id="2.1.1.-" evidence="6"/>
<proteinExistence type="inferred from homology"/>
<comment type="caution">
    <text evidence="9">The sequence shown here is derived from an EMBL/GenBank/DDBJ whole genome shotgun (WGS) entry which is preliminary data.</text>
</comment>
<feature type="region of interest" description="Disordered" evidence="7">
    <location>
        <begin position="464"/>
        <end position="498"/>
    </location>
</feature>
<evidence type="ECO:0000313" key="10">
    <source>
        <dbReference type="Proteomes" id="UP000075714"/>
    </source>
</evidence>
<keyword evidence="10" id="KW-1185">Reference proteome</keyword>
<feature type="binding site" evidence="5">
    <location>
        <position position="293"/>
    </location>
    <ligand>
        <name>S-adenosyl-L-methionine</name>
        <dbReference type="ChEBI" id="CHEBI:59789"/>
    </ligand>
</feature>
<accession>A0A150GYY9</accession>
<dbReference type="InterPro" id="IPR001737">
    <property type="entry name" value="KsgA/Erm"/>
</dbReference>
<keyword evidence="1 5" id="KW-0489">Methyltransferase</keyword>
<feature type="compositionally biased region" description="Low complexity" evidence="7">
    <location>
        <begin position="217"/>
        <end position="263"/>
    </location>
</feature>
<dbReference type="SMART" id="SM00650">
    <property type="entry name" value="rADc"/>
    <property type="match status" value="1"/>
</dbReference>
<dbReference type="PANTHER" id="PTHR11727:SF27">
    <property type="entry name" value="RIBOSOMAL RNA SMALL SUBUNIT METHYLTRANSFERASE, CHLOROPLASTIC"/>
    <property type="match status" value="1"/>
</dbReference>